<dbReference type="SUPFAM" id="SSF53067">
    <property type="entry name" value="Actin-like ATPase domain"/>
    <property type="match status" value="2"/>
</dbReference>
<dbReference type="Gene3D" id="3.30.420.40">
    <property type="match status" value="2"/>
</dbReference>
<name>A0A4R2N5D5_9BURK</name>
<accession>A0A4R2N5D5</accession>
<dbReference type="GO" id="GO:0005524">
    <property type="term" value="F:ATP binding"/>
    <property type="evidence" value="ECO:0007669"/>
    <property type="project" value="UniProtKB-KW"/>
</dbReference>
<evidence type="ECO:0000256" key="1">
    <source>
        <dbReference type="ARBA" id="ARBA00007381"/>
    </source>
</evidence>
<dbReference type="PANTHER" id="PTHR19375">
    <property type="entry name" value="HEAT SHOCK PROTEIN 70KDA"/>
    <property type="match status" value="1"/>
</dbReference>
<sequence length="419" mass="45489">MTSILPGTLGIDFGTSNSAVAWAHGPENARLIALEGAATTLPTALFFNTETHSTHFGREAIGLYLAEHEGRLMRSLKSLLGSPLLLEKTAIHNELVSFQDIIGRFLLELVRRAQVQLGGLPRHLVLGRPVHFVDDNPERDRLAQTMLLQAASRCGFEEVSFQLEPIAAALDYERRLTAERTVLVVDIGGGTSDFTVVRLGPERMQQPDRSADILATAGVHIGGTDYDQKLNLEQVMPLLGYRHTGPKGREVPSRVFFDLATWHLIHWLSSPKALRETQALREDYSDERLHQRLMVVLREHLGHRIANAVEQAKIGCSCVEAAQTIALESVETGLAVQLTPADLAQHLDQLLGRVVACAQECVRRAGVAPQQLAAVYLTGGSSALRPFQSALAQAFPGVALVEGDLFGGVASGLAYAGRA</sequence>
<dbReference type="EMBL" id="SLXH01000021">
    <property type="protein sequence ID" value="TCP16072.1"/>
    <property type="molecule type" value="Genomic_DNA"/>
</dbReference>
<protein>
    <submittedName>
        <fullName evidence="4">Putative chaperone protein</fullName>
    </submittedName>
</protein>
<dbReference type="RefSeq" id="WP_119013531.1">
    <property type="nucleotide sequence ID" value="NZ_QXNC01000018.1"/>
</dbReference>
<dbReference type="OrthoDB" id="9807934at2"/>
<comment type="similarity">
    <text evidence="1">Belongs to the heat shock protein 70 family.</text>
</comment>
<dbReference type="InterPro" id="IPR013126">
    <property type="entry name" value="Hsp_70_fam"/>
</dbReference>
<dbReference type="GO" id="GO:0140662">
    <property type="term" value="F:ATP-dependent protein folding chaperone"/>
    <property type="evidence" value="ECO:0007669"/>
    <property type="project" value="InterPro"/>
</dbReference>
<keyword evidence="5" id="KW-1185">Reference proteome</keyword>
<evidence type="ECO:0000256" key="2">
    <source>
        <dbReference type="ARBA" id="ARBA00022741"/>
    </source>
</evidence>
<evidence type="ECO:0000256" key="3">
    <source>
        <dbReference type="ARBA" id="ARBA00022840"/>
    </source>
</evidence>
<gene>
    <name evidence="4" type="ORF">EV674_12161</name>
</gene>
<comment type="caution">
    <text evidence="4">The sequence shown here is derived from an EMBL/GenBank/DDBJ whole genome shotgun (WGS) entry which is preliminary data.</text>
</comment>
<dbReference type="AlphaFoldDB" id="A0A4R2N5D5"/>
<proteinExistence type="inferred from homology"/>
<dbReference type="Pfam" id="PF00012">
    <property type="entry name" value="HSP70"/>
    <property type="match status" value="1"/>
</dbReference>
<keyword evidence="2" id="KW-0547">Nucleotide-binding</keyword>
<dbReference type="PROSITE" id="PS00329">
    <property type="entry name" value="HSP70_2"/>
    <property type="match status" value="1"/>
</dbReference>
<reference evidence="4 5" key="1">
    <citation type="submission" date="2019-03" db="EMBL/GenBank/DDBJ databases">
        <title>Genomic Encyclopedia of Type Strains, Phase IV (KMG-IV): sequencing the most valuable type-strain genomes for metagenomic binning, comparative biology and taxonomic classification.</title>
        <authorList>
            <person name="Goeker M."/>
        </authorList>
    </citation>
    <scope>NUCLEOTIDE SEQUENCE [LARGE SCALE GENOMIC DNA]</scope>
    <source>
        <strain evidence="4 5">DSM 1837</strain>
    </source>
</reference>
<dbReference type="InterPro" id="IPR043129">
    <property type="entry name" value="ATPase_NBD"/>
</dbReference>
<evidence type="ECO:0000313" key="5">
    <source>
        <dbReference type="Proteomes" id="UP000295182"/>
    </source>
</evidence>
<keyword evidence="3" id="KW-0067">ATP-binding</keyword>
<dbReference type="Proteomes" id="UP000295182">
    <property type="component" value="Unassembled WGS sequence"/>
</dbReference>
<organism evidence="4 5">
    <name type="scientific">Simplicispira metamorpha</name>
    <dbReference type="NCBI Taxonomy" id="80881"/>
    <lineage>
        <taxon>Bacteria</taxon>
        <taxon>Pseudomonadati</taxon>
        <taxon>Pseudomonadota</taxon>
        <taxon>Betaproteobacteria</taxon>
        <taxon>Burkholderiales</taxon>
        <taxon>Comamonadaceae</taxon>
        <taxon>Simplicispira</taxon>
    </lineage>
</organism>
<dbReference type="InterPro" id="IPR018181">
    <property type="entry name" value="Heat_shock_70_CS"/>
</dbReference>
<evidence type="ECO:0000313" key="4">
    <source>
        <dbReference type="EMBL" id="TCP16072.1"/>
    </source>
</evidence>
<dbReference type="InterPro" id="IPR042054">
    <property type="entry name" value="YegD-like"/>
</dbReference>
<dbReference type="CDD" id="cd10231">
    <property type="entry name" value="ASKHA_NBD_HSP70_YegD-like"/>
    <property type="match status" value="1"/>
</dbReference>